<evidence type="ECO:0000313" key="2">
    <source>
        <dbReference type="Proteomes" id="UP001496674"/>
    </source>
</evidence>
<protein>
    <recommendedName>
        <fullName evidence="3">Lipoprotein</fullName>
    </recommendedName>
</protein>
<name>A0ABM8I900_9BACE</name>
<gene>
    <name evidence="1" type="ORF">BSYN_07930</name>
</gene>
<accession>A0ABM8I900</accession>
<reference evidence="1 2" key="1">
    <citation type="submission" date="2023-04" db="EMBL/GenBank/DDBJ databases">
        <title>Draft genome sequence of acteroides sedimenti strain YN3PY1.</title>
        <authorList>
            <person name="Yoshida N."/>
        </authorList>
    </citation>
    <scope>NUCLEOTIDE SEQUENCE [LARGE SCALE GENOMIC DNA]</scope>
    <source>
        <strain evidence="1 2">YN3PY1</strain>
    </source>
</reference>
<sequence length="181" mass="20597">MKKDILTLFVLTFSLLSCHSGKTAEKHITDSVMERKILFVPGPQTVVYKTIKDFTDLVPVIMNSEKTKIVSYPAPSDVYYQGKLAKPTSLKNGYLLDNRGINENVVFLNYTYEEYSRLIEAPSQEEMLSRIAEKYPLKELINCGLRTQYKDEVKELNALIDANFPGCKRAQIIPLNTILTP</sequence>
<organism evidence="1 2">
    <name type="scientific">Bacteroides sedimenti</name>
    <dbReference type="NCBI Taxonomy" id="2136147"/>
    <lineage>
        <taxon>Bacteria</taxon>
        <taxon>Pseudomonadati</taxon>
        <taxon>Bacteroidota</taxon>
        <taxon>Bacteroidia</taxon>
        <taxon>Bacteroidales</taxon>
        <taxon>Bacteroidaceae</taxon>
        <taxon>Bacteroides</taxon>
    </lineage>
</organism>
<dbReference type="RefSeq" id="WP_353333527.1">
    <property type="nucleotide sequence ID" value="NZ_AP028055.1"/>
</dbReference>
<dbReference type="EMBL" id="AP028055">
    <property type="protein sequence ID" value="BEG98528.1"/>
    <property type="molecule type" value="Genomic_DNA"/>
</dbReference>
<evidence type="ECO:0000313" key="1">
    <source>
        <dbReference type="EMBL" id="BEG98528.1"/>
    </source>
</evidence>
<evidence type="ECO:0008006" key="3">
    <source>
        <dbReference type="Google" id="ProtNLM"/>
    </source>
</evidence>
<keyword evidence="2" id="KW-1185">Reference proteome</keyword>
<proteinExistence type="predicted"/>
<dbReference type="Proteomes" id="UP001496674">
    <property type="component" value="Chromosome"/>
</dbReference>
<dbReference type="PROSITE" id="PS51257">
    <property type="entry name" value="PROKAR_LIPOPROTEIN"/>
    <property type="match status" value="1"/>
</dbReference>